<feature type="region of interest" description="Disordered" evidence="1">
    <location>
        <begin position="75"/>
        <end position="106"/>
    </location>
</feature>
<dbReference type="EMBL" id="LR796167">
    <property type="protein sequence ID" value="CAB4122833.1"/>
    <property type="molecule type" value="Genomic_DNA"/>
</dbReference>
<sequence>MRGENIDFNRLTSVDANTPALGNAKMNARGDILGRGGEVLKTQSQIEMEYRQRQQQQANQEQTVNIKQVMTSEQMGAELARQQSGLPQAADMIQRPVRRRQVDSDE</sequence>
<accession>A0A6J5KNN4</accession>
<gene>
    <name evidence="2" type="ORF">UFOVP29_78</name>
</gene>
<evidence type="ECO:0000256" key="1">
    <source>
        <dbReference type="SAM" id="MobiDB-lite"/>
    </source>
</evidence>
<evidence type="ECO:0000313" key="2">
    <source>
        <dbReference type="EMBL" id="CAB4122833.1"/>
    </source>
</evidence>
<organism evidence="2">
    <name type="scientific">uncultured Caudovirales phage</name>
    <dbReference type="NCBI Taxonomy" id="2100421"/>
    <lineage>
        <taxon>Viruses</taxon>
        <taxon>Duplodnaviria</taxon>
        <taxon>Heunggongvirae</taxon>
        <taxon>Uroviricota</taxon>
        <taxon>Caudoviricetes</taxon>
        <taxon>Peduoviridae</taxon>
        <taxon>Maltschvirus</taxon>
        <taxon>Maltschvirus maltsch</taxon>
    </lineage>
</organism>
<proteinExistence type="predicted"/>
<reference evidence="2" key="1">
    <citation type="submission" date="2020-04" db="EMBL/GenBank/DDBJ databases">
        <authorList>
            <person name="Chiriac C."/>
            <person name="Salcher M."/>
            <person name="Ghai R."/>
            <person name="Kavagutti S V."/>
        </authorList>
    </citation>
    <scope>NUCLEOTIDE SEQUENCE</scope>
</reference>
<name>A0A6J5KNN4_9CAUD</name>
<protein>
    <submittedName>
        <fullName evidence="2">Uncharacterized protein</fullName>
    </submittedName>
</protein>